<feature type="region of interest" description="Disordered" evidence="1">
    <location>
        <begin position="175"/>
        <end position="206"/>
    </location>
</feature>
<dbReference type="Proteomes" id="UP000324222">
    <property type="component" value="Unassembled WGS sequence"/>
</dbReference>
<evidence type="ECO:0000313" key="3">
    <source>
        <dbReference type="Proteomes" id="UP000324222"/>
    </source>
</evidence>
<gene>
    <name evidence="2" type="ORF">E2C01_068429</name>
</gene>
<reference evidence="2 3" key="1">
    <citation type="submission" date="2019-05" db="EMBL/GenBank/DDBJ databases">
        <title>Another draft genome of Portunus trituberculatus and its Hox gene families provides insights of decapod evolution.</title>
        <authorList>
            <person name="Jeong J.-H."/>
            <person name="Song I."/>
            <person name="Kim S."/>
            <person name="Choi T."/>
            <person name="Kim D."/>
            <person name="Ryu S."/>
            <person name="Kim W."/>
        </authorList>
    </citation>
    <scope>NUCLEOTIDE SEQUENCE [LARGE SCALE GENOMIC DNA]</scope>
    <source>
        <tissue evidence="2">Muscle</tissue>
    </source>
</reference>
<organism evidence="2 3">
    <name type="scientific">Portunus trituberculatus</name>
    <name type="common">Swimming crab</name>
    <name type="synonym">Neptunus trituberculatus</name>
    <dbReference type="NCBI Taxonomy" id="210409"/>
    <lineage>
        <taxon>Eukaryota</taxon>
        <taxon>Metazoa</taxon>
        <taxon>Ecdysozoa</taxon>
        <taxon>Arthropoda</taxon>
        <taxon>Crustacea</taxon>
        <taxon>Multicrustacea</taxon>
        <taxon>Malacostraca</taxon>
        <taxon>Eumalacostraca</taxon>
        <taxon>Eucarida</taxon>
        <taxon>Decapoda</taxon>
        <taxon>Pleocyemata</taxon>
        <taxon>Brachyura</taxon>
        <taxon>Eubrachyura</taxon>
        <taxon>Portunoidea</taxon>
        <taxon>Portunidae</taxon>
        <taxon>Portuninae</taxon>
        <taxon>Portunus</taxon>
    </lineage>
</organism>
<dbReference type="OrthoDB" id="10067624at2759"/>
<feature type="compositionally biased region" description="Low complexity" evidence="1">
    <location>
        <begin position="358"/>
        <end position="370"/>
    </location>
</feature>
<sequence length="406" mass="43446">MPLPKVLAAVWRLDKGEELECFTNERPAFAAPGNIRGLRKRIMPHRRSSSHGRHHKACPQLMAESKVMLRKNQTWLSLEDLADAPLRPEVEVPLHGGLSLDGRSGKLLNTIPDTTPATLRLAARDSTTLLSPPAPETTPPASPCAALPFFQEHKDAAASPPSAYMLESSGTLTPASDATLSRGPSVEVLATSPTSGSDASPYKSSPSFTMCRRDSVDSLFISTVPGVPSPPEYEEVVAPPSMARLSPFKRQLFASLLTRQSALVSRVTHHSRRLMHVVDTVAQFTAHRDTAPPTPATHDPLRRSEVHAATGPAAAAESEEDLVPWNTAVLDIQGRRAGERQESMCDSGVGCDTDDDVASSLSRSSTYTASDDGEELIDEGKPSCAPITPPQHGGGGSDTVRHAVKE</sequence>
<keyword evidence="3" id="KW-1185">Reference proteome</keyword>
<evidence type="ECO:0000256" key="1">
    <source>
        <dbReference type="SAM" id="MobiDB-lite"/>
    </source>
</evidence>
<protein>
    <submittedName>
        <fullName evidence="2">Uncharacterized protein</fullName>
    </submittedName>
</protein>
<proteinExistence type="predicted"/>
<feature type="compositionally biased region" description="Polar residues" evidence="1">
    <location>
        <begin position="191"/>
        <end position="206"/>
    </location>
</feature>
<dbReference type="AlphaFoldDB" id="A0A5B7I018"/>
<name>A0A5B7I018_PORTR</name>
<feature type="region of interest" description="Disordered" evidence="1">
    <location>
        <begin position="286"/>
        <end position="319"/>
    </location>
</feature>
<feature type="region of interest" description="Disordered" evidence="1">
    <location>
        <begin position="338"/>
        <end position="406"/>
    </location>
</feature>
<accession>A0A5B7I018</accession>
<feature type="compositionally biased region" description="Low complexity" evidence="1">
    <location>
        <begin position="307"/>
        <end position="316"/>
    </location>
</feature>
<comment type="caution">
    <text evidence="2">The sequence shown here is derived from an EMBL/GenBank/DDBJ whole genome shotgun (WGS) entry which is preliminary data.</text>
</comment>
<evidence type="ECO:0000313" key="2">
    <source>
        <dbReference type="EMBL" id="MPC74084.1"/>
    </source>
</evidence>
<dbReference type="EMBL" id="VSRR010038208">
    <property type="protein sequence ID" value="MPC74084.1"/>
    <property type="molecule type" value="Genomic_DNA"/>
</dbReference>